<protein>
    <submittedName>
        <fullName evidence="1">WD repeat-containing 64-like</fullName>
    </submittedName>
</protein>
<keyword evidence="2" id="KW-1185">Reference proteome</keyword>
<sequence length="97" mass="11534">MTKKKFIQRRGPNNSRIFTVRHFMAEKIPRSTVNHILKRKRKQGSGQTPKKMTKVELNKLKKAFDHKDNIIQRQSVKKFDISQQMVSKFLKKLQKTP</sequence>
<evidence type="ECO:0000313" key="2">
    <source>
        <dbReference type="Proteomes" id="UP000276133"/>
    </source>
</evidence>
<name>A0A3M7SL50_BRAPC</name>
<accession>A0A3M7SL50</accession>
<proteinExistence type="predicted"/>
<organism evidence="1 2">
    <name type="scientific">Brachionus plicatilis</name>
    <name type="common">Marine rotifer</name>
    <name type="synonym">Brachionus muelleri</name>
    <dbReference type="NCBI Taxonomy" id="10195"/>
    <lineage>
        <taxon>Eukaryota</taxon>
        <taxon>Metazoa</taxon>
        <taxon>Spiralia</taxon>
        <taxon>Gnathifera</taxon>
        <taxon>Rotifera</taxon>
        <taxon>Eurotatoria</taxon>
        <taxon>Monogononta</taxon>
        <taxon>Pseudotrocha</taxon>
        <taxon>Ploima</taxon>
        <taxon>Brachionidae</taxon>
        <taxon>Brachionus</taxon>
    </lineage>
</organism>
<dbReference type="Proteomes" id="UP000276133">
    <property type="component" value="Unassembled WGS sequence"/>
</dbReference>
<dbReference type="EMBL" id="REGN01001176">
    <property type="protein sequence ID" value="RNA36503.1"/>
    <property type="molecule type" value="Genomic_DNA"/>
</dbReference>
<dbReference type="AlphaFoldDB" id="A0A3M7SL50"/>
<gene>
    <name evidence="1" type="ORF">BpHYR1_010457</name>
</gene>
<dbReference type="OrthoDB" id="10043445at2759"/>
<evidence type="ECO:0000313" key="1">
    <source>
        <dbReference type="EMBL" id="RNA36503.1"/>
    </source>
</evidence>
<comment type="caution">
    <text evidence="1">The sequence shown here is derived from an EMBL/GenBank/DDBJ whole genome shotgun (WGS) entry which is preliminary data.</text>
</comment>
<reference evidence="1 2" key="1">
    <citation type="journal article" date="2018" name="Sci. Rep.">
        <title>Genomic signatures of local adaptation to the degree of environmental predictability in rotifers.</title>
        <authorList>
            <person name="Franch-Gras L."/>
            <person name="Hahn C."/>
            <person name="Garcia-Roger E.M."/>
            <person name="Carmona M.J."/>
            <person name="Serra M."/>
            <person name="Gomez A."/>
        </authorList>
    </citation>
    <scope>NUCLEOTIDE SEQUENCE [LARGE SCALE GENOMIC DNA]</scope>
    <source>
        <strain evidence="1">HYR1</strain>
    </source>
</reference>